<dbReference type="PANTHER" id="PTHR43133:SF46">
    <property type="entry name" value="RNA POLYMERASE SIGMA-70 FACTOR ECF SUBFAMILY"/>
    <property type="match status" value="1"/>
</dbReference>
<keyword evidence="4" id="KW-0804">Transcription</keyword>
<protein>
    <submittedName>
        <fullName evidence="7">RNA polymerase</fullName>
    </submittedName>
</protein>
<keyword evidence="2" id="KW-0805">Transcription regulation</keyword>
<feature type="domain" description="RNA polymerase sigma-70 region 2" evidence="5">
    <location>
        <begin position="67"/>
        <end position="126"/>
    </location>
</feature>
<dbReference type="InterPro" id="IPR014284">
    <property type="entry name" value="RNA_pol_sigma-70_dom"/>
</dbReference>
<accession>A0A2U2PHQ9</accession>
<evidence type="ECO:0000313" key="8">
    <source>
        <dbReference type="Proteomes" id="UP000245647"/>
    </source>
</evidence>
<dbReference type="InterPro" id="IPR007627">
    <property type="entry name" value="RNA_pol_sigma70_r2"/>
</dbReference>
<dbReference type="Proteomes" id="UP000245647">
    <property type="component" value="Unassembled WGS sequence"/>
</dbReference>
<dbReference type="InterPro" id="IPR013324">
    <property type="entry name" value="RNA_pol_sigma_r3/r4-like"/>
</dbReference>
<proteinExistence type="inferred from homology"/>
<dbReference type="GO" id="GO:0006352">
    <property type="term" value="P:DNA-templated transcription initiation"/>
    <property type="evidence" value="ECO:0007669"/>
    <property type="project" value="InterPro"/>
</dbReference>
<dbReference type="InterPro" id="IPR039425">
    <property type="entry name" value="RNA_pol_sigma-70-like"/>
</dbReference>
<sequence>MLPPKPAAKIQEYFDSAIELNVFDKKTFYTTFIHEMSVEEENRDFWSKILEGDKQSLFDLYNNTYFHLLRFGLKVCADNDLVADCVNQLFLNIWDRRERLQPVKNVRAYLFTSLRRNILDQLSYQSKIDLAVSNMQAADQETELSYEEILIRVQHDEEVRKKLNTALKKLSPKQIEFVKLKFFEGLSYEQIASSTTQSIKTCYNVIHDAVKTLKRDLLPEIDKKKREF</sequence>
<evidence type="ECO:0000256" key="2">
    <source>
        <dbReference type="ARBA" id="ARBA00023015"/>
    </source>
</evidence>
<dbReference type="Pfam" id="PF04542">
    <property type="entry name" value="Sigma70_r2"/>
    <property type="match status" value="1"/>
</dbReference>
<keyword evidence="8" id="KW-1185">Reference proteome</keyword>
<dbReference type="Pfam" id="PF08281">
    <property type="entry name" value="Sigma70_r4_2"/>
    <property type="match status" value="1"/>
</dbReference>
<dbReference type="AlphaFoldDB" id="A0A2U2PHQ9"/>
<name>A0A2U2PHQ9_9SPHI</name>
<dbReference type="NCBIfam" id="TIGR02937">
    <property type="entry name" value="sigma70-ECF"/>
    <property type="match status" value="1"/>
</dbReference>
<dbReference type="InterPro" id="IPR013249">
    <property type="entry name" value="RNA_pol_sigma70_r4_t2"/>
</dbReference>
<dbReference type="GO" id="GO:0016987">
    <property type="term" value="F:sigma factor activity"/>
    <property type="evidence" value="ECO:0007669"/>
    <property type="project" value="UniProtKB-KW"/>
</dbReference>
<evidence type="ECO:0000259" key="5">
    <source>
        <dbReference type="Pfam" id="PF04542"/>
    </source>
</evidence>
<comment type="caution">
    <text evidence="7">The sequence shown here is derived from an EMBL/GenBank/DDBJ whole genome shotgun (WGS) entry which is preliminary data.</text>
</comment>
<dbReference type="SUPFAM" id="SSF88659">
    <property type="entry name" value="Sigma3 and sigma4 domains of RNA polymerase sigma factors"/>
    <property type="match status" value="1"/>
</dbReference>
<evidence type="ECO:0000256" key="1">
    <source>
        <dbReference type="ARBA" id="ARBA00010641"/>
    </source>
</evidence>
<dbReference type="InterPro" id="IPR036388">
    <property type="entry name" value="WH-like_DNA-bd_sf"/>
</dbReference>
<comment type="similarity">
    <text evidence="1">Belongs to the sigma-70 factor family. ECF subfamily.</text>
</comment>
<gene>
    <name evidence="7" type="ORF">DDR33_08380</name>
</gene>
<dbReference type="SUPFAM" id="SSF88946">
    <property type="entry name" value="Sigma2 domain of RNA polymerase sigma factors"/>
    <property type="match status" value="1"/>
</dbReference>
<dbReference type="EMBL" id="QEAS01000006">
    <property type="protein sequence ID" value="PWG80948.1"/>
    <property type="molecule type" value="Genomic_DNA"/>
</dbReference>
<dbReference type="PANTHER" id="PTHR43133">
    <property type="entry name" value="RNA POLYMERASE ECF-TYPE SIGMA FACTO"/>
    <property type="match status" value="1"/>
</dbReference>
<dbReference type="Gene3D" id="1.10.1740.10">
    <property type="match status" value="1"/>
</dbReference>
<dbReference type="GO" id="GO:0003677">
    <property type="term" value="F:DNA binding"/>
    <property type="evidence" value="ECO:0007669"/>
    <property type="project" value="InterPro"/>
</dbReference>
<evidence type="ECO:0000259" key="6">
    <source>
        <dbReference type="Pfam" id="PF08281"/>
    </source>
</evidence>
<feature type="domain" description="RNA polymerase sigma factor 70 region 4 type 2" evidence="6">
    <location>
        <begin position="162"/>
        <end position="213"/>
    </location>
</feature>
<evidence type="ECO:0000256" key="3">
    <source>
        <dbReference type="ARBA" id="ARBA00023082"/>
    </source>
</evidence>
<organism evidence="7 8">
    <name type="scientific">Pararcticibacter amylolyticus</name>
    <dbReference type="NCBI Taxonomy" id="2173175"/>
    <lineage>
        <taxon>Bacteria</taxon>
        <taxon>Pseudomonadati</taxon>
        <taxon>Bacteroidota</taxon>
        <taxon>Sphingobacteriia</taxon>
        <taxon>Sphingobacteriales</taxon>
        <taxon>Sphingobacteriaceae</taxon>
        <taxon>Pararcticibacter</taxon>
    </lineage>
</organism>
<evidence type="ECO:0000313" key="7">
    <source>
        <dbReference type="EMBL" id="PWG80948.1"/>
    </source>
</evidence>
<dbReference type="InterPro" id="IPR013325">
    <property type="entry name" value="RNA_pol_sigma_r2"/>
</dbReference>
<keyword evidence="3" id="KW-0731">Sigma factor</keyword>
<reference evidence="7 8" key="1">
    <citation type="submission" date="2018-04" db="EMBL/GenBank/DDBJ databases">
        <title>Pedobacter chongqingensis sp. nov., isolated from a rottenly hemp rope.</title>
        <authorList>
            <person name="Cai Y."/>
        </authorList>
    </citation>
    <scope>NUCLEOTIDE SEQUENCE [LARGE SCALE GENOMIC DNA]</scope>
    <source>
        <strain evidence="7 8">FJ4-8</strain>
    </source>
</reference>
<evidence type="ECO:0000256" key="4">
    <source>
        <dbReference type="ARBA" id="ARBA00023163"/>
    </source>
</evidence>
<dbReference type="Gene3D" id="1.10.10.10">
    <property type="entry name" value="Winged helix-like DNA-binding domain superfamily/Winged helix DNA-binding domain"/>
    <property type="match status" value="1"/>
</dbReference>